<organism evidence="2 3">
    <name type="scientific">Pseudaquabacterium inlustre</name>
    <dbReference type="NCBI Taxonomy" id="2984192"/>
    <lineage>
        <taxon>Bacteria</taxon>
        <taxon>Pseudomonadati</taxon>
        <taxon>Pseudomonadota</taxon>
        <taxon>Betaproteobacteria</taxon>
        <taxon>Burkholderiales</taxon>
        <taxon>Sphaerotilaceae</taxon>
        <taxon>Pseudaquabacterium</taxon>
    </lineage>
</organism>
<evidence type="ECO:0000313" key="3">
    <source>
        <dbReference type="Proteomes" id="UP001365405"/>
    </source>
</evidence>
<gene>
    <name evidence="2" type="ORF">AACH10_11635</name>
</gene>
<evidence type="ECO:0000256" key="1">
    <source>
        <dbReference type="SAM" id="Phobius"/>
    </source>
</evidence>
<feature type="transmembrane region" description="Helical" evidence="1">
    <location>
        <begin position="23"/>
        <end position="42"/>
    </location>
</feature>
<name>A0ABU9CG87_9BURK</name>
<keyword evidence="1" id="KW-1133">Transmembrane helix</keyword>
<accession>A0ABU9CG87</accession>
<keyword evidence="3" id="KW-1185">Reference proteome</keyword>
<protein>
    <submittedName>
        <fullName evidence="2">Uncharacterized protein</fullName>
    </submittedName>
</protein>
<sequence>MAHTPPPHATLAPYAPPSLPRTLLAVGLAPLLVLLVFALVVLRVMDVDTAFACFMASAVWVAAEMHAWQRATDGYNAEYVQRHLVWRSSDTLADLAGQSATCPATREFVLRYLADDRVLRPDGPVMQ</sequence>
<dbReference type="RefSeq" id="WP_341410583.1">
    <property type="nucleotide sequence ID" value="NZ_JBBUTH010000006.1"/>
</dbReference>
<reference evidence="2 3" key="1">
    <citation type="submission" date="2024-04" db="EMBL/GenBank/DDBJ databases">
        <title>Novel species of the genus Ideonella isolated from streams.</title>
        <authorList>
            <person name="Lu H."/>
        </authorList>
    </citation>
    <scope>NUCLEOTIDE SEQUENCE [LARGE SCALE GENOMIC DNA]</scope>
    <source>
        <strain evidence="2 3">DXS22W</strain>
    </source>
</reference>
<dbReference type="EMBL" id="JBBUTH010000006">
    <property type="protein sequence ID" value="MEK8050889.1"/>
    <property type="molecule type" value="Genomic_DNA"/>
</dbReference>
<keyword evidence="1" id="KW-0812">Transmembrane</keyword>
<proteinExistence type="predicted"/>
<comment type="caution">
    <text evidence="2">The sequence shown here is derived from an EMBL/GenBank/DDBJ whole genome shotgun (WGS) entry which is preliminary data.</text>
</comment>
<keyword evidence="1" id="KW-0472">Membrane</keyword>
<evidence type="ECO:0000313" key="2">
    <source>
        <dbReference type="EMBL" id="MEK8050889.1"/>
    </source>
</evidence>
<dbReference type="Proteomes" id="UP001365405">
    <property type="component" value="Unassembled WGS sequence"/>
</dbReference>